<evidence type="ECO:0000313" key="2">
    <source>
        <dbReference type="EMBL" id="VAW68718.1"/>
    </source>
</evidence>
<evidence type="ECO:0008006" key="3">
    <source>
        <dbReference type="Google" id="ProtNLM"/>
    </source>
</evidence>
<feature type="transmembrane region" description="Helical" evidence="1">
    <location>
        <begin position="187"/>
        <end position="213"/>
    </location>
</feature>
<organism evidence="2">
    <name type="scientific">hydrothermal vent metagenome</name>
    <dbReference type="NCBI Taxonomy" id="652676"/>
    <lineage>
        <taxon>unclassified sequences</taxon>
        <taxon>metagenomes</taxon>
        <taxon>ecological metagenomes</taxon>
    </lineage>
</organism>
<keyword evidence="1" id="KW-0472">Membrane</keyword>
<reference evidence="2" key="1">
    <citation type="submission" date="2018-06" db="EMBL/GenBank/DDBJ databases">
        <authorList>
            <person name="Zhirakovskaya E."/>
        </authorList>
    </citation>
    <scope>NUCLEOTIDE SEQUENCE</scope>
</reference>
<keyword evidence="1" id="KW-1133">Transmembrane helix</keyword>
<gene>
    <name evidence="2" type="ORF">MNBD_GAMMA09-1863</name>
</gene>
<name>A0A3B0XKC9_9ZZZZ</name>
<evidence type="ECO:0000256" key="1">
    <source>
        <dbReference type="SAM" id="Phobius"/>
    </source>
</evidence>
<keyword evidence="1" id="KW-0812">Transmembrane</keyword>
<protein>
    <recommendedName>
        <fullName evidence="3">PEP-CTERM protein-sorting domain-containing protein</fullName>
    </recommendedName>
</protein>
<proteinExistence type="predicted"/>
<dbReference type="EMBL" id="UOFI01000136">
    <property type="protein sequence ID" value="VAW68718.1"/>
    <property type="molecule type" value="Genomic_DNA"/>
</dbReference>
<accession>A0A3B0XKC9</accession>
<dbReference type="AlphaFoldDB" id="A0A3B0XKC9"/>
<sequence length="218" mass="23758">MLAFTRLCFYKSVFLVGLFYFSVSGAYAVTMLTIPGSFSPPGISGTFPDTAEFSWIKHRFPSNAGYFSWNFGGGTDGGIIFDQPQAFREMTDVFVMFNQPAGFFSINSGLSIGPDKTIDMSNLRMTQGGNIIDIGSGSGFDTLVPYFDDFSLRSPDQNGWSMDVSGAYHLFYNTRGTCAGCEMTIHLYGSAVVPVPAALWLFGSGLLGLAGFVRRYKV</sequence>